<dbReference type="EMBL" id="CP159872">
    <property type="protein sequence ID" value="XCM83070.1"/>
    <property type="molecule type" value="Genomic_DNA"/>
</dbReference>
<dbReference type="PANTHER" id="PTHR11695">
    <property type="entry name" value="ALCOHOL DEHYDROGENASE RELATED"/>
    <property type="match status" value="1"/>
</dbReference>
<protein>
    <submittedName>
        <fullName evidence="2">NAD(P)-dependent alcohol dehydrogenase</fullName>
    </submittedName>
</protein>
<dbReference type="Pfam" id="PF08240">
    <property type="entry name" value="ADH_N"/>
    <property type="match status" value="1"/>
</dbReference>
<gene>
    <name evidence="2" type="ORF">ABWK59_31165</name>
</gene>
<evidence type="ECO:0000313" key="2">
    <source>
        <dbReference type="EMBL" id="XCM83070.1"/>
    </source>
</evidence>
<dbReference type="InterPro" id="IPR011032">
    <property type="entry name" value="GroES-like_sf"/>
</dbReference>
<proteinExistence type="predicted"/>
<name>A0AAU8K4U2_9ACTN</name>
<dbReference type="Gene3D" id="3.90.180.10">
    <property type="entry name" value="Medium-chain alcohol dehydrogenases, catalytic domain"/>
    <property type="match status" value="1"/>
</dbReference>
<dbReference type="SUPFAM" id="SSF50129">
    <property type="entry name" value="GroES-like"/>
    <property type="match status" value="1"/>
</dbReference>
<organism evidence="2">
    <name type="scientific">Kitasatospora camelliae</name>
    <dbReference type="NCBI Taxonomy" id="3156397"/>
    <lineage>
        <taxon>Bacteria</taxon>
        <taxon>Bacillati</taxon>
        <taxon>Actinomycetota</taxon>
        <taxon>Actinomycetes</taxon>
        <taxon>Kitasatosporales</taxon>
        <taxon>Streptomycetaceae</taxon>
        <taxon>Kitasatospora</taxon>
    </lineage>
</organism>
<accession>A0AAU8K4U2</accession>
<dbReference type="SMART" id="SM00829">
    <property type="entry name" value="PKS_ER"/>
    <property type="match status" value="1"/>
</dbReference>
<sequence length="316" mass="33151">MYGPADLLEFRDIPKPSPAEDEVLIEVRATGLNAADRLLMHGEPFAVRVMAGGPRRPRADHVLGRAVAGRVAEAGVRVTTLRPGDEVYAECTGALAEYVSAPAQLVAPKPASLGFAQAATLPVAATAALQALRDCGQVREDQRVLVNGASGGVGTFAVQIAAAYGARVTAVCATRNLGLVRSLGAVEAVDCTREDFTAATGRYDVILDLVGDHPLGALRRALVPSGTLVLSAGTGGRWLGPTRRLAAALMVSPFVQQRLRPFAASRTRDDLIVLDRMVATGDLHAVIGRIYPFAEAITALHHLDHGHPVGNLVVTT</sequence>
<dbReference type="CDD" id="cd08267">
    <property type="entry name" value="MDR1"/>
    <property type="match status" value="1"/>
</dbReference>
<dbReference type="KEGG" id="kcm:ABWK59_31165"/>
<feature type="domain" description="Enoyl reductase (ER)" evidence="1">
    <location>
        <begin position="3"/>
        <end position="314"/>
    </location>
</feature>
<dbReference type="GO" id="GO:0016491">
    <property type="term" value="F:oxidoreductase activity"/>
    <property type="evidence" value="ECO:0007669"/>
    <property type="project" value="InterPro"/>
</dbReference>
<reference evidence="2" key="1">
    <citation type="submission" date="2024-06" db="EMBL/GenBank/DDBJ databases">
        <title>The genome sequences of Kitasatospora sp. strain HUAS MG31.</title>
        <authorList>
            <person name="Mo P."/>
        </authorList>
    </citation>
    <scope>NUCLEOTIDE SEQUENCE</scope>
    <source>
        <strain evidence="2">HUAS MG31</strain>
    </source>
</reference>
<evidence type="ECO:0000259" key="1">
    <source>
        <dbReference type="SMART" id="SM00829"/>
    </source>
</evidence>
<dbReference type="RefSeq" id="WP_354644005.1">
    <property type="nucleotide sequence ID" value="NZ_CP159872.1"/>
</dbReference>
<dbReference type="Gene3D" id="3.40.50.720">
    <property type="entry name" value="NAD(P)-binding Rossmann-like Domain"/>
    <property type="match status" value="1"/>
</dbReference>
<dbReference type="AlphaFoldDB" id="A0AAU8K4U2"/>
<dbReference type="InterPro" id="IPR036291">
    <property type="entry name" value="NAD(P)-bd_dom_sf"/>
</dbReference>
<dbReference type="Pfam" id="PF13602">
    <property type="entry name" value="ADH_zinc_N_2"/>
    <property type="match status" value="1"/>
</dbReference>
<dbReference type="SUPFAM" id="SSF51735">
    <property type="entry name" value="NAD(P)-binding Rossmann-fold domains"/>
    <property type="match status" value="1"/>
</dbReference>
<dbReference type="InterPro" id="IPR020843">
    <property type="entry name" value="ER"/>
</dbReference>
<dbReference type="PANTHER" id="PTHR11695:SF648">
    <property type="entry name" value="ZINC-BINDING OXIDOREDUCTASE"/>
    <property type="match status" value="1"/>
</dbReference>
<dbReference type="InterPro" id="IPR013154">
    <property type="entry name" value="ADH-like_N"/>
</dbReference>
<dbReference type="InterPro" id="IPR050700">
    <property type="entry name" value="YIM1/Zinc_Alcohol_DH_Fams"/>
</dbReference>